<gene>
    <name evidence="1" type="ORF">OMES3154_01145</name>
</gene>
<evidence type="ECO:0000313" key="1">
    <source>
        <dbReference type="EMBL" id="VWL85859.1"/>
    </source>
</evidence>
<keyword evidence="2" id="KW-1185">Reference proteome</keyword>
<evidence type="ECO:0000313" key="2">
    <source>
        <dbReference type="Proteomes" id="UP000419017"/>
    </source>
</evidence>
<proteinExistence type="predicted"/>
<name>A0A6I8MFG6_9FUSO</name>
<dbReference type="EMBL" id="CABWIB010000001">
    <property type="protein sequence ID" value="VWL85859.1"/>
    <property type="molecule type" value="Genomic_DNA"/>
</dbReference>
<accession>A0A6I8MFG6</accession>
<reference evidence="1 2" key="1">
    <citation type="submission" date="2019-10" db="EMBL/GenBank/DDBJ databases">
        <authorList>
            <person name="Blom J."/>
        </authorList>
    </citation>
    <scope>NUCLEOTIDE SEQUENCE [LARGE SCALE GENOMIC DNA]</scope>
    <source>
        <strain evidence="1 2">ES3154-GLU</strain>
    </source>
</reference>
<sequence length="196" mass="23377">MDDKDRIIKEILDIEWELFTNLNNVGGRANCQDNKNEFLITRSSQWENLSRNVCYSYLKDLHNARISNTNPLFEKYAYMMEYTHKDEFDKIKMYLPEEDERKNKVISKIEEIVMNWEKEFHSKYPKISKFVRQIDIDDVAPARAYLIGEHKSYSYTTNLIYLEYIKTLDFNLVEKIYSDIIAKKGLKDLDTLEGSL</sequence>
<dbReference type="InterPro" id="IPR025191">
    <property type="entry name" value="DUF4125"/>
</dbReference>
<dbReference type="RefSeq" id="WP_156683824.1">
    <property type="nucleotide sequence ID" value="NZ_CABWIB010000001.1"/>
</dbReference>
<dbReference type="Proteomes" id="UP000419017">
    <property type="component" value="Unassembled WGS sequence"/>
</dbReference>
<dbReference type="AlphaFoldDB" id="A0A6I8MFG6"/>
<organism evidence="1 2">
    <name type="scientific">Oceanivirga miroungae</name>
    <dbReference type="NCBI Taxonomy" id="1130046"/>
    <lineage>
        <taxon>Bacteria</taxon>
        <taxon>Fusobacteriati</taxon>
        <taxon>Fusobacteriota</taxon>
        <taxon>Fusobacteriia</taxon>
        <taxon>Fusobacteriales</taxon>
        <taxon>Leptotrichiaceae</taxon>
        <taxon>Oceanivirga</taxon>
    </lineage>
</organism>
<evidence type="ECO:0008006" key="3">
    <source>
        <dbReference type="Google" id="ProtNLM"/>
    </source>
</evidence>
<protein>
    <recommendedName>
        <fullName evidence="3">DUF4125 domain-containing protein</fullName>
    </recommendedName>
</protein>
<dbReference type="Pfam" id="PF13526">
    <property type="entry name" value="DUF4125"/>
    <property type="match status" value="1"/>
</dbReference>